<reference evidence="7" key="1">
    <citation type="journal article" date="2019" name="Int. J. Syst. Evol. Microbiol.">
        <title>The Global Catalogue of Microorganisms (GCM) 10K type strain sequencing project: providing services to taxonomists for standard genome sequencing and annotation.</title>
        <authorList>
            <consortium name="The Broad Institute Genomics Platform"/>
            <consortium name="The Broad Institute Genome Sequencing Center for Infectious Disease"/>
            <person name="Wu L."/>
            <person name="Ma J."/>
        </authorList>
    </citation>
    <scope>NUCLEOTIDE SEQUENCE [LARGE SCALE GENOMIC DNA]</scope>
    <source>
        <strain evidence="7">CCUG 61697</strain>
    </source>
</reference>
<keyword evidence="7" id="KW-1185">Reference proteome</keyword>
<comment type="caution">
    <text evidence="6">The sequence shown here is derived from an EMBL/GenBank/DDBJ whole genome shotgun (WGS) entry which is preliminary data.</text>
</comment>
<evidence type="ECO:0000259" key="5">
    <source>
        <dbReference type="PROSITE" id="PS50931"/>
    </source>
</evidence>
<evidence type="ECO:0000256" key="1">
    <source>
        <dbReference type="ARBA" id="ARBA00009437"/>
    </source>
</evidence>
<dbReference type="Gene3D" id="1.10.10.10">
    <property type="entry name" value="Winged helix-like DNA-binding domain superfamily/Winged helix DNA-binding domain"/>
    <property type="match status" value="1"/>
</dbReference>
<dbReference type="PRINTS" id="PR00039">
    <property type="entry name" value="HTHLYSR"/>
</dbReference>
<dbReference type="SUPFAM" id="SSF53850">
    <property type="entry name" value="Periplasmic binding protein-like II"/>
    <property type="match status" value="1"/>
</dbReference>
<protein>
    <submittedName>
        <fullName evidence="6">LysR family transcriptional regulator</fullName>
    </submittedName>
</protein>
<keyword evidence="2" id="KW-0805">Transcription regulation</keyword>
<dbReference type="Proteomes" id="UP001597102">
    <property type="component" value="Unassembled WGS sequence"/>
</dbReference>
<keyword evidence="3" id="KW-0238">DNA-binding</keyword>
<dbReference type="InterPro" id="IPR036390">
    <property type="entry name" value="WH_DNA-bd_sf"/>
</dbReference>
<dbReference type="Pfam" id="PF03466">
    <property type="entry name" value="LysR_substrate"/>
    <property type="match status" value="1"/>
</dbReference>
<evidence type="ECO:0000256" key="4">
    <source>
        <dbReference type="ARBA" id="ARBA00023163"/>
    </source>
</evidence>
<proteinExistence type="inferred from homology"/>
<dbReference type="RefSeq" id="WP_379084556.1">
    <property type="nucleotide sequence ID" value="NZ_JBHTJO010000001.1"/>
</dbReference>
<evidence type="ECO:0000313" key="6">
    <source>
        <dbReference type="EMBL" id="MFD0985729.1"/>
    </source>
</evidence>
<comment type="similarity">
    <text evidence="1">Belongs to the LysR transcriptional regulatory family.</text>
</comment>
<keyword evidence="4" id="KW-0804">Transcription</keyword>
<dbReference type="PANTHER" id="PTHR30126:SF98">
    <property type="entry name" value="HTH-TYPE TRANSCRIPTIONAL ACTIVATOR BAUR"/>
    <property type="match status" value="1"/>
</dbReference>
<evidence type="ECO:0000256" key="3">
    <source>
        <dbReference type="ARBA" id="ARBA00023125"/>
    </source>
</evidence>
<dbReference type="PROSITE" id="PS50931">
    <property type="entry name" value="HTH_LYSR"/>
    <property type="match status" value="1"/>
</dbReference>
<dbReference type="InterPro" id="IPR005119">
    <property type="entry name" value="LysR_subst-bd"/>
</dbReference>
<dbReference type="SUPFAM" id="SSF46785">
    <property type="entry name" value="Winged helix' DNA-binding domain"/>
    <property type="match status" value="1"/>
</dbReference>
<organism evidence="6 7">
    <name type="scientific">Methyloligella solikamskensis</name>
    <dbReference type="NCBI Taxonomy" id="1177756"/>
    <lineage>
        <taxon>Bacteria</taxon>
        <taxon>Pseudomonadati</taxon>
        <taxon>Pseudomonadota</taxon>
        <taxon>Alphaproteobacteria</taxon>
        <taxon>Hyphomicrobiales</taxon>
        <taxon>Hyphomicrobiaceae</taxon>
        <taxon>Methyloligella</taxon>
    </lineage>
</organism>
<evidence type="ECO:0000256" key="2">
    <source>
        <dbReference type="ARBA" id="ARBA00023015"/>
    </source>
</evidence>
<accession>A0ABW3J5Y2</accession>
<evidence type="ECO:0000313" key="7">
    <source>
        <dbReference type="Proteomes" id="UP001597102"/>
    </source>
</evidence>
<gene>
    <name evidence="6" type="ORF">ACFQ2F_01295</name>
</gene>
<dbReference type="InterPro" id="IPR036388">
    <property type="entry name" value="WH-like_DNA-bd_sf"/>
</dbReference>
<dbReference type="Gene3D" id="3.40.190.290">
    <property type="match status" value="1"/>
</dbReference>
<dbReference type="Pfam" id="PF00126">
    <property type="entry name" value="HTH_1"/>
    <property type="match status" value="1"/>
</dbReference>
<dbReference type="PANTHER" id="PTHR30126">
    <property type="entry name" value="HTH-TYPE TRANSCRIPTIONAL REGULATOR"/>
    <property type="match status" value="1"/>
</dbReference>
<dbReference type="EMBL" id="JBHTJO010000001">
    <property type="protein sequence ID" value="MFD0985729.1"/>
    <property type="molecule type" value="Genomic_DNA"/>
</dbReference>
<name>A0ABW3J5Y2_9HYPH</name>
<feature type="domain" description="HTH lysR-type" evidence="5">
    <location>
        <begin position="21"/>
        <end position="78"/>
    </location>
</feature>
<sequence>MSESPHSSKTMPIDPALFRRIDLNLFKIFREIARAGGIGAAARRLNLQQPSVSLALKRLEDHLETELCIRSSKGVELTPSGRVVAGFVDQLFRQIQVLPQSVAGASADVEGLLTIRAVSGVASRELDETIGSLARRHPGIRLRIDIAPRRLVLQALVKDAAEVCIAFDAAPRADLFYEPLMREYQQLYCSRHHPLWGAKVNNPEVLGEERVIVTGSDEPEDVRHFRDRYQLGLAPAGEAENLIEARRMIGTGYGIGFLPTMIADEGVKKQELWPMLPDPMLPNYLLYLVTKPEAQQTLPTQLFLAEIRRRLAARGLPI</sequence>
<dbReference type="InterPro" id="IPR000847">
    <property type="entry name" value="LysR_HTH_N"/>
</dbReference>
<dbReference type="CDD" id="cd05466">
    <property type="entry name" value="PBP2_LTTR_substrate"/>
    <property type="match status" value="1"/>
</dbReference>